<feature type="transmembrane region" description="Helical" evidence="1">
    <location>
        <begin position="54"/>
        <end position="75"/>
    </location>
</feature>
<feature type="transmembrane region" description="Helical" evidence="1">
    <location>
        <begin position="326"/>
        <end position="350"/>
    </location>
</feature>
<evidence type="ECO:0000256" key="1">
    <source>
        <dbReference type="SAM" id="Phobius"/>
    </source>
</evidence>
<evidence type="ECO:0000313" key="4">
    <source>
        <dbReference type="Proteomes" id="UP000054388"/>
    </source>
</evidence>
<feature type="domain" description="Acyltransferase 3" evidence="2">
    <location>
        <begin position="9"/>
        <end position="344"/>
    </location>
</feature>
<dbReference type="GO" id="GO:0016020">
    <property type="term" value="C:membrane"/>
    <property type="evidence" value="ECO:0007669"/>
    <property type="project" value="TreeGrafter"/>
</dbReference>
<feature type="transmembrane region" description="Helical" evidence="1">
    <location>
        <begin position="236"/>
        <end position="255"/>
    </location>
</feature>
<dbReference type="AlphaFoldDB" id="A0A101CK98"/>
<feature type="transmembrane region" description="Helical" evidence="1">
    <location>
        <begin position="171"/>
        <end position="192"/>
    </location>
</feature>
<dbReference type="PANTHER" id="PTHR23028">
    <property type="entry name" value="ACETYLTRANSFERASE"/>
    <property type="match status" value="1"/>
</dbReference>
<reference evidence="3 4" key="1">
    <citation type="submission" date="2015-10" db="EMBL/GenBank/DDBJ databases">
        <title>Genome sequence of Chryseobacterium greenlandense.</title>
        <authorList>
            <person name="Newman J."/>
            <person name="Fischer K."/>
            <person name="Miller J."/>
        </authorList>
    </citation>
    <scope>NUCLEOTIDE SEQUENCE [LARGE SCALE GENOMIC DNA]</scope>
    <source>
        <strain evidence="3 4">UMB34</strain>
    </source>
</reference>
<feature type="transmembrane region" description="Helical" evidence="1">
    <location>
        <begin position="204"/>
        <end position="224"/>
    </location>
</feature>
<organism evidence="3 4">
    <name type="scientific">Chryseobacterium aquaticum subsp. greenlandense</name>
    <dbReference type="NCBI Taxonomy" id="345663"/>
    <lineage>
        <taxon>Bacteria</taxon>
        <taxon>Pseudomonadati</taxon>
        <taxon>Bacteroidota</taxon>
        <taxon>Flavobacteriia</taxon>
        <taxon>Flavobacteriales</taxon>
        <taxon>Weeksellaceae</taxon>
        <taxon>Chryseobacterium group</taxon>
        <taxon>Chryseobacterium</taxon>
    </lineage>
</organism>
<proteinExistence type="predicted"/>
<sequence length="370" mass="42410">MNNNPIYLPGLNGLRAIAAVAVVISHTTIAPNEFGLDNTILSSSNNGSVQGLKLAGFGVSIFFALSGFLITYLLLNEKEVGKFKIKEFYIRRILRIWPLYYLYLFLAIVIAIFFNLNIEKSSVPFYIFLAANIPYILGKTLPFLAHFWSLGVEEQFYLFFPQIGKLKSNQIFSISISIILIWILLKTSLWVLNKTYNLGILLDFFYINRFHIMLFGVVAAILYYKNHQKFIRITTSTIGQILAWLLLLLITINKFGLSTTLIDEEIVGILAIFLIMGQVTKTNKFIDLENMFFDFIGKISFGMYVIHPLIIFILSKLTGNLQESLMSYVFVYMAILSLTVMVAYLSYQYYEKPFLKYKSKFTTVHSVNSK</sequence>
<dbReference type="InterPro" id="IPR050879">
    <property type="entry name" value="Acyltransferase_3"/>
</dbReference>
<keyword evidence="1" id="KW-0812">Transmembrane</keyword>
<dbReference type="GO" id="GO:0000271">
    <property type="term" value="P:polysaccharide biosynthetic process"/>
    <property type="evidence" value="ECO:0007669"/>
    <property type="project" value="TreeGrafter"/>
</dbReference>
<feature type="transmembrane region" description="Helical" evidence="1">
    <location>
        <begin position="126"/>
        <end position="150"/>
    </location>
</feature>
<dbReference type="PANTHER" id="PTHR23028:SF53">
    <property type="entry name" value="ACYL_TRANSF_3 DOMAIN-CONTAINING PROTEIN"/>
    <property type="match status" value="1"/>
</dbReference>
<dbReference type="RefSeq" id="WP_059135746.1">
    <property type="nucleotide sequence ID" value="NZ_LMAI01000002.1"/>
</dbReference>
<keyword evidence="1" id="KW-1133">Transmembrane helix</keyword>
<evidence type="ECO:0000259" key="2">
    <source>
        <dbReference type="Pfam" id="PF01757"/>
    </source>
</evidence>
<feature type="transmembrane region" description="Helical" evidence="1">
    <location>
        <begin position="96"/>
        <end position="114"/>
    </location>
</feature>
<dbReference type="InterPro" id="IPR002656">
    <property type="entry name" value="Acyl_transf_3_dom"/>
</dbReference>
<protein>
    <recommendedName>
        <fullName evidence="2">Acyltransferase 3 domain-containing protein</fullName>
    </recommendedName>
</protein>
<gene>
    <name evidence="3" type="ORF">AR686_03335</name>
</gene>
<accession>A0A101CK98</accession>
<dbReference type="EMBL" id="LMAI01000002">
    <property type="protein sequence ID" value="KUJ57801.1"/>
    <property type="molecule type" value="Genomic_DNA"/>
</dbReference>
<dbReference type="Proteomes" id="UP000054388">
    <property type="component" value="Unassembled WGS sequence"/>
</dbReference>
<dbReference type="GO" id="GO:0016747">
    <property type="term" value="F:acyltransferase activity, transferring groups other than amino-acyl groups"/>
    <property type="evidence" value="ECO:0007669"/>
    <property type="project" value="InterPro"/>
</dbReference>
<name>A0A101CK98_9FLAO</name>
<comment type="caution">
    <text evidence="3">The sequence shown here is derived from an EMBL/GenBank/DDBJ whole genome shotgun (WGS) entry which is preliminary data.</text>
</comment>
<feature type="transmembrane region" description="Helical" evidence="1">
    <location>
        <begin position="292"/>
        <end position="314"/>
    </location>
</feature>
<keyword evidence="1" id="KW-0472">Membrane</keyword>
<feature type="transmembrane region" description="Helical" evidence="1">
    <location>
        <begin position="261"/>
        <end position="280"/>
    </location>
</feature>
<dbReference type="Pfam" id="PF01757">
    <property type="entry name" value="Acyl_transf_3"/>
    <property type="match status" value="1"/>
</dbReference>
<evidence type="ECO:0000313" key="3">
    <source>
        <dbReference type="EMBL" id="KUJ57801.1"/>
    </source>
</evidence>